<feature type="region of interest" description="Disordered" evidence="1">
    <location>
        <begin position="1"/>
        <end position="24"/>
    </location>
</feature>
<comment type="caution">
    <text evidence="2">The sequence shown here is derived from an EMBL/GenBank/DDBJ whole genome shotgun (WGS) entry which is preliminary data.</text>
</comment>
<sequence length="59" mass="6619">MSLVCRNQGRTDHSNTRALPKGPGSVEGPMKCPWYLFYRLFWCGQGHRGPVSPYRPGAP</sequence>
<protein>
    <submittedName>
        <fullName evidence="2">Uncharacterized protein</fullName>
    </submittedName>
</protein>
<keyword evidence="3" id="KW-1185">Reference proteome</keyword>
<evidence type="ECO:0000313" key="3">
    <source>
        <dbReference type="Proteomes" id="UP001162483"/>
    </source>
</evidence>
<proteinExistence type="predicted"/>
<gene>
    <name evidence="2" type="ORF">SPARVUS_LOCUS1706654</name>
</gene>
<dbReference type="EMBL" id="CATNWA010001413">
    <property type="protein sequence ID" value="CAI9540177.1"/>
    <property type="molecule type" value="Genomic_DNA"/>
</dbReference>
<accession>A0ABN9AZF9</accession>
<name>A0ABN9AZF9_9NEOB</name>
<evidence type="ECO:0000256" key="1">
    <source>
        <dbReference type="SAM" id="MobiDB-lite"/>
    </source>
</evidence>
<organism evidence="2 3">
    <name type="scientific">Staurois parvus</name>
    <dbReference type="NCBI Taxonomy" id="386267"/>
    <lineage>
        <taxon>Eukaryota</taxon>
        <taxon>Metazoa</taxon>
        <taxon>Chordata</taxon>
        <taxon>Craniata</taxon>
        <taxon>Vertebrata</taxon>
        <taxon>Euteleostomi</taxon>
        <taxon>Amphibia</taxon>
        <taxon>Batrachia</taxon>
        <taxon>Anura</taxon>
        <taxon>Neobatrachia</taxon>
        <taxon>Ranoidea</taxon>
        <taxon>Ranidae</taxon>
        <taxon>Staurois</taxon>
    </lineage>
</organism>
<evidence type="ECO:0000313" key="2">
    <source>
        <dbReference type="EMBL" id="CAI9540177.1"/>
    </source>
</evidence>
<reference evidence="2" key="1">
    <citation type="submission" date="2023-05" db="EMBL/GenBank/DDBJ databases">
        <authorList>
            <person name="Stuckert A."/>
        </authorList>
    </citation>
    <scope>NUCLEOTIDE SEQUENCE</scope>
</reference>
<dbReference type="Proteomes" id="UP001162483">
    <property type="component" value="Unassembled WGS sequence"/>
</dbReference>